<evidence type="ECO:0000313" key="2">
    <source>
        <dbReference type="Proteomes" id="UP001141259"/>
    </source>
</evidence>
<dbReference type="Proteomes" id="UP001141259">
    <property type="component" value="Unassembled WGS sequence"/>
</dbReference>
<dbReference type="EMBL" id="JANYMP010000002">
    <property type="protein sequence ID" value="MCS7475999.1"/>
    <property type="molecule type" value="Genomic_DNA"/>
</dbReference>
<evidence type="ECO:0000313" key="1">
    <source>
        <dbReference type="EMBL" id="MCS7475999.1"/>
    </source>
</evidence>
<protein>
    <submittedName>
        <fullName evidence="1">Uncharacterized protein</fullName>
    </submittedName>
</protein>
<keyword evidence="2" id="KW-1185">Reference proteome</keyword>
<accession>A0A9X2VGG5</accession>
<dbReference type="RefSeq" id="WP_259621521.1">
    <property type="nucleotide sequence ID" value="NZ_JANYMP010000002.1"/>
</dbReference>
<dbReference type="AlphaFoldDB" id="A0A9X2VGG5"/>
<organism evidence="1 2">
    <name type="scientific">Umezawaea endophytica</name>
    <dbReference type="NCBI Taxonomy" id="1654476"/>
    <lineage>
        <taxon>Bacteria</taxon>
        <taxon>Bacillati</taxon>
        <taxon>Actinomycetota</taxon>
        <taxon>Actinomycetes</taxon>
        <taxon>Pseudonocardiales</taxon>
        <taxon>Pseudonocardiaceae</taxon>
        <taxon>Umezawaea</taxon>
    </lineage>
</organism>
<reference evidence="1" key="1">
    <citation type="submission" date="2022-08" db="EMBL/GenBank/DDBJ databases">
        <authorList>
            <person name="Tistechok S."/>
            <person name="Samborskyy M."/>
            <person name="Roman I."/>
        </authorList>
    </citation>
    <scope>NUCLEOTIDE SEQUENCE</scope>
    <source>
        <strain evidence="1">DSM 103496</strain>
    </source>
</reference>
<sequence length="250" mass="27522">MRSTRAALHSAVDRSADGRPAHLVVAERLIDNLPVGRNTYKDPAQRNVVRWGRRGVPESWVNQSQCASFITAVLRRAYPRWATRWFFAKHFGSRSPYARGYLNAFASGGVPHFAVVAEVADLRPGDLIAIDFRQDQGTNTGHIVMVREVKEVYDGRSSFEGETQYAVEVVDCTSEPHGVFGVGDYPAFPDSRIVDGSTQHTGAGYGHMMFYASDATGGFSRYRWSVNSSASCTTGERPIVAVRVEPGLFG</sequence>
<gene>
    <name evidence="1" type="ORF">NZH93_03960</name>
</gene>
<proteinExistence type="predicted"/>
<name>A0A9X2VGG5_9PSEU</name>
<comment type="caution">
    <text evidence="1">The sequence shown here is derived from an EMBL/GenBank/DDBJ whole genome shotgun (WGS) entry which is preliminary data.</text>
</comment>